<dbReference type="AlphaFoldDB" id="A0A0A9KKI4"/>
<evidence type="ECO:0000313" key="1">
    <source>
        <dbReference type="EMBL" id="JAD45267.1"/>
    </source>
</evidence>
<protein>
    <submittedName>
        <fullName evidence="1">Uncharacterized protein</fullName>
    </submittedName>
</protein>
<sequence>MVMIRESTYRVHFGRRGSREKLEPPPFSLTIKPDPVCLVGFSTLDSFYSNSPWLFSQEDSATSNWSEFRRSQLSS</sequence>
<reference evidence="1" key="1">
    <citation type="submission" date="2014-09" db="EMBL/GenBank/DDBJ databases">
        <authorList>
            <person name="Magalhaes I.L.F."/>
            <person name="Oliveira U."/>
            <person name="Santos F.R."/>
            <person name="Vidigal T.H.D.A."/>
            <person name="Brescovit A.D."/>
            <person name="Santos A.J."/>
        </authorList>
    </citation>
    <scope>NUCLEOTIDE SEQUENCE</scope>
    <source>
        <tissue evidence="1">Shoot tissue taken approximately 20 cm above the soil surface</tissue>
    </source>
</reference>
<organism evidence="1">
    <name type="scientific">Arundo donax</name>
    <name type="common">Giant reed</name>
    <name type="synonym">Donax arundinaceus</name>
    <dbReference type="NCBI Taxonomy" id="35708"/>
    <lineage>
        <taxon>Eukaryota</taxon>
        <taxon>Viridiplantae</taxon>
        <taxon>Streptophyta</taxon>
        <taxon>Embryophyta</taxon>
        <taxon>Tracheophyta</taxon>
        <taxon>Spermatophyta</taxon>
        <taxon>Magnoliopsida</taxon>
        <taxon>Liliopsida</taxon>
        <taxon>Poales</taxon>
        <taxon>Poaceae</taxon>
        <taxon>PACMAD clade</taxon>
        <taxon>Arundinoideae</taxon>
        <taxon>Arundineae</taxon>
        <taxon>Arundo</taxon>
    </lineage>
</organism>
<proteinExistence type="predicted"/>
<reference evidence="1" key="2">
    <citation type="journal article" date="2015" name="Data Brief">
        <title>Shoot transcriptome of the giant reed, Arundo donax.</title>
        <authorList>
            <person name="Barrero R.A."/>
            <person name="Guerrero F.D."/>
            <person name="Moolhuijzen P."/>
            <person name="Goolsby J.A."/>
            <person name="Tidwell J."/>
            <person name="Bellgard S.E."/>
            <person name="Bellgard M.I."/>
        </authorList>
    </citation>
    <scope>NUCLEOTIDE SEQUENCE</scope>
    <source>
        <tissue evidence="1">Shoot tissue taken approximately 20 cm above the soil surface</tissue>
    </source>
</reference>
<dbReference type="EMBL" id="GBRH01252628">
    <property type="protein sequence ID" value="JAD45267.1"/>
    <property type="molecule type" value="Transcribed_RNA"/>
</dbReference>
<name>A0A0A9KKI4_ARUDO</name>
<accession>A0A0A9KKI4</accession>